<keyword evidence="2" id="KW-1133">Transmembrane helix</keyword>
<dbReference type="PANTHER" id="PTHR21666:SF289">
    <property type="entry name" value="L-ALA--D-GLU ENDOPEPTIDASE"/>
    <property type="match status" value="1"/>
</dbReference>
<sequence length="375" mass="39883">MKHIWGAIKAIGKKKAIGWMIGLAAANIIPILIGLILMTIMFAIIGALGGSVDEQQSNQNNPSAGYVCSATGEINQEKWEDIFQNKERSGGLKGYGDEIINLSEKRGIDPVLFASIAMHETAWGTSNAVQQKNNPGGLMNPDGSGLFSFPTLKEGLESMSQTLYNRIKVDGMVTIEQLGSVYAPVGAANDPNNLNEHWVPTTKEIAQKLGGLTMNCEPSDQPDMELVGDKSWISSHTKSITSGFGNRSCGGCSSFHAGIDVASGGIRGAPITAFSDGEIVISQANGTTFQSSSSNMGTGYGWYVEVKHEDGLRTRYAHMMEKGKPVGTKVEAGDVIGKVGSTGASTGAHLHFEVIINGEKVDPMPYVKPFLTGKQ</sequence>
<evidence type="ECO:0000259" key="3">
    <source>
        <dbReference type="Pfam" id="PF01551"/>
    </source>
</evidence>
<dbReference type="GO" id="GO:0004222">
    <property type="term" value="F:metalloendopeptidase activity"/>
    <property type="evidence" value="ECO:0007669"/>
    <property type="project" value="TreeGrafter"/>
</dbReference>
<feature type="transmembrane region" description="Helical" evidence="2">
    <location>
        <begin position="21"/>
        <end position="48"/>
    </location>
</feature>
<dbReference type="OrthoDB" id="9813368at2"/>
<dbReference type="KEGG" id="lao:AOX59_14970"/>
<dbReference type="PANTHER" id="PTHR21666">
    <property type="entry name" value="PEPTIDASE-RELATED"/>
    <property type="match status" value="1"/>
</dbReference>
<dbReference type="Pfam" id="PF01551">
    <property type="entry name" value="Peptidase_M23"/>
    <property type="match status" value="1"/>
</dbReference>
<keyword evidence="1" id="KW-0732">Signal</keyword>
<evidence type="ECO:0000313" key="4">
    <source>
        <dbReference type="EMBL" id="ALX49760.1"/>
    </source>
</evidence>
<name>A0A0U3W9J0_9BACI</name>
<evidence type="ECO:0000256" key="2">
    <source>
        <dbReference type="SAM" id="Phobius"/>
    </source>
</evidence>
<evidence type="ECO:0000313" key="5">
    <source>
        <dbReference type="Proteomes" id="UP000050331"/>
    </source>
</evidence>
<dbReference type="STRING" id="1472767.AOX59_14970"/>
<keyword evidence="2" id="KW-0472">Membrane</keyword>
<dbReference type="AlphaFoldDB" id="A0A0U3W9J0"/>
<dbReference type="Proteomes" id="UP000050331">
    <property type="component" value="Chromosome"/>
</dbReference>
<gene>
    <name evidence="4" type="ORF">AOX59_14970</name>
</gene>
<dbReference type="RefSeq" id="WP_068446715.1">
    <property type="nucleotide sequence ID" value="NZ_CP013862.1"/>
</dbReference>
<keyword evidence="2" id="KW-0812">Transmembrane</keyword>
<dbReference type="InterPro" id="IPR011055">
    <property type="entry name" value="Dup_hybrid_motif"/>
</dbReference>
<protein>
    <submittedName>
        <fullName evidence="4">TrsG protein</fullName>
    </submittedName>
</protein>
<dbReference type="Gene3D" id="2.70.70.10">
    <property type="entry name" value="Glucose Permease (Domain IIA)"/>
    <property type="match status" value="1"/>
</dbReference>
<proteinExistence type="predicted"/>
<accession>A0A0U3W9J0</accession>
<reference evidence="4 5" key="1">
    <citation type="submission" date="2016-01" db="EMBL/GenBank/DDBJ databases">
        <title>Complete genome sequence of strain Lentibacillus amyloliquefaciens LAM0015T isolated from saline sediment.</title>
        <authorList>
            <person name="Wang J.-L."/>
            <person name="He M.-X."/>
        </authorList>
    </citation>
    <scope>NUCLEOTIDE SEQUENCE [LARGE SCALE GENOMIC DNA]</scope>
    <source>
        <strain evidence="4 5">LAM0015</strain>
    </source>
</reference>
<dbReference type="EMBL" id="CP013862">
    <property type="protein sequence ID" value="ALX49760.1"/>
    <property type="molecule type" value="Genomic_DNA"/>
</dbReference>
<keyword evidence="5" id="KW-1185">Reference proteome</keyword>
<dbReference type="SUPFAM" id="SSF51261">
    <property type="entry name" value="Duplicated hybrid motif"/>
    <property type="match status" value="1"/>
</dbReference>
<dbReference type="CDD" id="cd12797">
    <property type="entry name" value="M23_peptidase"/>
    <property type="match status" value="1"/>
</dbReference>
<dbReference type="InterPro" id="IPR050570">
    <property type="entry name" value="Cell_wall_metabolism_enzyme"/>
</dbReference>
<dbReference type="InterPro" id="IPR016047">
    <property type="entry name" value="M23ase_b-sheet_dom"/>
</dbReference>
<organism evidence="4 5">
    <name type="scientific">Lentibacillus amyloliquefaciens</name>
    <dbReference type="NCBI Taxonomy" id="1472767"/>
    <lineage>
        <taxon>Bacteria</taxon>
        <taxon>Bacillati</taxon>
        <taxon>Bacillota</taxon>
        <taxon>Bacilli</taxon>
        <taxon>Bacillales</taxon>
        <taxon>Bacillaceae</taxon>
        <taxon>Lentibacillus</taxon>
    </lineage>
</organism>
<evidence type="ECO:0000256" key="1">
    <source>
        <dbReference type="ARBA" id="ARBA00022729"/>
    </source>
</evidence>
<feature type="domain" description="M23ase beta-sheet core" evidence="3">
    <location>
        <begin position="255"/>
        <end position="363"/>
    </location>
</feature>